<dbReference type="Proteomes" id="UP000805704">
    <property type="component" value="Chromosome 16"/>
</dbReference>
<evidence type="ECO:0000313" key="2">
    <source>
        <dbReference type="Proteomes" id="UP000805704"/>
    </source>
</evidence>
<sequence>MVSDRDKEIRRLECKLEKSESELRVLRLEVGVTQTEDAELSDPATAHAGEVSPGEKLKNEPEDEPCGVGAKTPTHIPHMAHKTTSEAFPHQQAQIEKPSWECEGAAGDQRSLGCIPSLVKEEPSDLVVEWEMCEGSLLEQQEGQHGGARKAHSDTAPSTFSMEEDFPSIPQALMETPWVTTSPHMSSAFQCSPGSFISYISDSECSSSTRQLGNDWHYNFQVPWNRLSSVLRRKLDRQERPTARERREMIRVIAAEILAICKKPAKRHLSEVARKMVLAYPKSFKDIIDDEVIGSGHDSLTKQLQCRVDNCRRSVPPARQRERSARNGSMAVPKTKKHRRDSYGCIQWESGPVNVDAQMKKKKDMQKMFLKNERNAKRIDKLISDTFISQRNDIVSGRDTRLLKKEWPYLFSVDGMKAHFRLLTGVHINEGFEEAMATKFARVLDYFRSLPMEMSRQRAEILAGGGPCGAVLMLLSHFKEDCGRMFHVVGRTCIADEVQTEHLPPTPCIVVCGVSPMSADTFMVAVDQAVIMENMASFTDALVTMFVCYYIFNVHYPVELGATMEFLQRCIFKINPDKGSKVERQENKKSNAVNPKVLTLITRISEFERSA</sequence>
<reference evidence="1" key="1">
    <citation type="submission" date="2020-04" db="EMBL/GenBank/DDBJ databases">
        <title>A chromosome-scale assembly and high-density genetic map of the yellow drum (Nibea albiflora) genome.</title>
        <authorList>
            <person name="Xu D."/>
            <person name="Zhang W."/>
            <person name="Chen R."/>
            <person name="Tan P."/>
            <person name="Wang L."/>
            <person name="Song H."/>
            <person name="Tian L."/>
            <person name="Zhu Q."/>
            <person name="Wang B."/>
        </authorList>
    </citation>
    <scope>NUCLEOTIDE SEQUENCE</scope>
    <source>
        <strain evidence="1">ZJHYS-2018</strain>
    </source>
</reference>
<dbReference type="EMBL" id="CM024804">
    <property type="protein sequence ID" value="KAG8009833.1"/>
    <property type="molecule type" value="Genomic_DNA"/>
</dbReference>
<comment type="caution">
    <text evidence="1">The sequence shown here is derived from an EMBL/GenBank/DDBJ whole genome shotgun (WGS) entry which is preliminary data.</text>
</comment>
<keyword evidence="2" id="KW-1185">Reference proteome</keyword>
<name>A0ACB7F5U7_NIBAL</name>
<proteinExistence type="predicted"/>
<gene>
    <name evidence="1" type="ORF">GBF38_013883</name>
</gene>
<evidence type="ECO:0000313" key="1">
    <source>
        <dbReference type="EMBL" id="KAG8009833.1"/>
    </source>
</evidence>
<protein>
    <submittedName>
        <fullName evidence="1">Uncharacterized protein</fullName>
    </submittedName>
</protein>
<accession>A0ACB7F5U7</accession>
<organism evidence="1 2">
    <name type="scientific">Nibea albiflora</name>
    <name type="common">Yellow drum</name>
    <name type="synonym">Corvina albiflora</name>
    <dbReference type="NCBI Taxonomy" id="240163"/>
    <lineage>
        <taxon>Eukaryota</taxon>
        <taxon>Metazoa</taxon>
        <taxon>Chordata</taxon>
        <taxon>Craniata</taxon>
        <taxon>Vertebrata</taxon>
        <taxon>Euteleostomi</taxon>
        <taxon>Actinopterygii</taxon>
        <taxon>Neopterygii</taxon>
        <taxon>Teleostei</taxon>
        <taxon>Neoteleostei</taxon>
        <taxon>Acanthomorphata</taxon>
        <taxon>Eupercaria</taxon>
        <taxon>Sciaenidae</taxon>
        <taxon>Nibea</taxon>
    </lineage>
</organism>